<evidence type="ECO:0008006" key="6">
    <source>
        <dbReference type="Google" id="ProtNLM"/>
    </source>
</evidence>
<feature type="transmembrane region" description="Helical" evidence="2">
    <location>
        <begin position="147"/>
        <end position="165"/>
    </location>
</feature>
<evidence type="ECO:0000256" key="2">
    <source>
        <dbReference type="SAM" id="Phobius"/>
    </source>
</evidence>
<keyword evidence="2" id="KW-0472">Membrane</keyword>
<dbReference type="EMBL" id="SNYV01000016">
    <property type="protein sequence ID" value="TDQ75661.1"/>
    <property type="molecule type" value="Genomic_DNA"/>
</dbReference>
<organism evidence="4 5">
    <name type="scientific">Sphingobacterium yanglingense</name>
    <dbReference type="NCBI Taxonomy" id="1437280"/>
    <lineage>
        <taxon>Bacteria</taxon>
        <taxon>Pseudomonadati</taxon>
        <taxon>Bacteroidota</taxon>
        <taxon>Sphingobacteriia</taxon>
        <taxon>Sphingobacteriales</taxon>
        <taxon>Sphingobacteriaceae</taxon>
        <taxon>Sphingobacterium</taxon>
    </lineage>
</organism>
<proteinExistence type="predicted"/>
<dbReference type="RefSeq" id="WP_133585570.1">
    <property type="nucleotide sequence ID" value="NZ_SNYV01000016.1"/>
</dbReference>
<feature type="chain" id="PRO_5020417776" description="LPXTG-motif cell wall-anchored protein" evidence="3">
    <location>
        <begin position="19"/>
        <end position="176"/>
    </location>
</feature>
<reference evidence="4 5" key="1">
    <citation type="submission" date="2019-03" db="EMBL/GenBank/DDBJ databases">
        <title>Genomic Encyclopedia of Archaeal and Bacterial Type Strains, Phase II (KMG-II): from individual species to whole genera.</title>
        <authorList>
            <person name="Goeker M."/>
        </authorList>
    </citation>
    <scope>NUCLEOTIDE SEQUENCE [LARGE SCALE GENOMIC DNA]</scope>
    <source>
        <strain evidence="4 5">DSM 28353</strain>
    </source>
</reference>
<evidence type="ECO:0000256" key="3">
    <source>
        <dbReference type="SAM" id="SignalP"/>
    </source>
</evidence>
<keyword evidence="5" id="KW-1185">Reference proteome</keyword>
<evidence type="ECO:0000313" key="4">
    <source>
        <dbReference type="EMBL" id="TDQ75661.1"/>
    </source>
</evidence>
<feature type="coiled-coil region" evidence="1">
    <location>
        <begin position="106"/>
        <end position="140"/>
    </location>
</feature>
<dbReference type="AlphaFoldDB" id="A0A4R6W928"/>
<keyword evidence="1" id="KW-0175">Coiled coil</keyword>
<evidence type="ECO:0000313" key="5">
    <source>
        <dbReference type="Proteomes" id="UP000295292"/>
    </source>
</evidence>
<protein>
    <recommendedName>
        <fullName evidence="6">LPXTG-motif cell wall-anchored protein</fullName>
    </recommendedName>
</protein>
<evidence type="ECO:0000256" key="1">
    <source>
        <dbReference type="SAM" id="Coils"/>
    </source>
</evidence>
<feature type="signal peptide" evidence="3">
    <location>
        <begin position="1"/>
        <end position="18"/>
    </location>
</feature>
<keyword evidence="3" id="KW-0732">Signal</keyword>
<name>A0A4R6W928_9SPHI</name>
<dbReference type="Proteomes" id="UP000295292">
    <property type="component" value="Unassembled WGS sequence"/>
</dbReference>
<keyword evidence="2" id="KW-1133">Transmembrane helix</keyword>
<sequence length="176" mass="20583">MKYTLLIYLLLYSLALIASSTDSISFEAQRNRVNELLDQRSKRFGDYTQSLEQKTGVFGLFKTKNDMQKSIDILKSVVINDNAIFLETRKLLNLKDSEAAHFQTLAKEYDQQITAFMKTISKLQAENEHLRENIKTLEEEDHQDNKYQYIVFVILLLAGVLFFVYKRRKTQNVTKV</sequence>
<comment type="caution">
    <text evidence="4">The sequence shown here is derived from an EMBL/GenBank/DDBJ whole genome shotgun (WGS) entry which is preliminary data.</text>
</comment>
<dbReference type="OrthoDB" id="713774at2"/>
<keyword evidence="2" id="KW-0812">Transmembrane</keyword>
<accession>A0A4R6W928</accession>
<gene>
    <name evidence="4" type="ORF">CLV99_3354</name>
</gene>